<dbReference type="Proteomes" id="UP001065613">
    <property type="component" value="Chromosome"/>
</dbReference>
<dbReference type="AlphaFoldDB" id="A0A977KV90"/>
<dbReference type="KEGG" id="wna:KA717_34200"/>
<accession>A0A977KV90</accession>
<dbReference type="InterPro" id="IPR027417">
    <property type="entry name" value="P-loop_NTPase"/>
</dbReference>
<protein>
    <submittedName>
        <fullName evidence="1">AAA family ATPase</fullName>
    </submittedName>
</protein>
<dbReference type="SUPFAM" id="SSF52540">
    <property type="entry name" value="P-loop containing nucleoside triphosphate hydrolases"/>
    <property type="match status" value="1"/>
</dbReference>
<proteinExistence type="predicted"/>
<sequence length="448" mass="51757">MSEELMTEIYNVFDPFDPPPKAAYVNCEEVRGRWDVLRELGRKITRSKGTTCQLYTGHRGVGKSTELLKLKKWLISQNYFVVYFAANDEDIDPGDTKYIDILLACTKHLIQEIKLADENPLKGLTDWLEKRSESLKDLLLTPLTLDGLSLEQKVSEFTKITATLKTQPDNRQEIRDKISQNAPTLLQALNEFIAVAKKSLPDNRKDLVLIVDNLDRISEKKTAADDPSNYDEIFLKHHEQLRGLDCHLIYTVPISIVYSERCTELQNNFDETSVLPMVMLRNKDDSINEKGLEKFRAMIIKRIEEVTLKDQPHIGQDLAQDLDSKVFVSPEVLDHLCLMSGGHLRLLMKMIRKAIDWTDDLPITKQAVNIAIEEAKNDYRNTIFDAQWALLQDVAATKQILNNKSDHQYQRLLASRCILQYRYYDENDKLQLWYDVHPLVKDLEKFSS</sequence>
<organism evidence="1">
    <name type="scientific">Woronichinia naegeliana WA131</name>
    <dbReference type="NCBI Taxonomy" id="2824559"/>
    <lineage>
        <taxon>Bacteria</taxon>
        <taxon>Bacillati</taxon>
        <taxon>Cyanobacteriota</taxon>
        <taxon>Cyanophyceae</taxon>
        <taxon>Synechococcales</taxon>
        <taxon>Coelosphaeriaceae</taxon>
        <taxon>Woronichinia</taxon>
    </lineage>
</organism>
<dbReference type="EMBL" id="CP073041">
    <property type="protein sequence ID" value="UXE60532.1"/>
    <property type="molecule type" value="Genomic_DNA"/>
</dbReference>
<evidence type="ECO:0000313" key="1">
    <source>
        <dbReference type="EMBL" id="UXE60532.1"/>
    </source>
</evidence>
<reference evidence="1" key="1">
    <citation type="submission" date="2021-04" db="EMBL/GenBank/DDBJ databases">
        <title>Genome sequence of Woronichinia naegeliana from Washington state freshwater lake bloom.</title>
        <authorList>
            <person name="Dreher T.W."/>
        </authorList>
    </citation>
    <scope>NUCLEOTIDE SEQUENCE</scope>
    <source>
        <strain evidence="1">WA131</strain>
    </source>
</reference>
<gene>
    <name evidence="1" type="ORF">KA717_34200</name>
</gene>
<name>A0A977KV90_9CYAN</name>